<evidence type="ECO:0000313" key="2">
    <source>
        <dbReference type="EMBL" id="MDI6098982.1"/>
    </source>
</evidence>
<keyword evidence="3" id="KW-1185">Reference proteome</keyword>
<dbReference type="Pfam" id="PF07336">
    <property type="entry name" value="ABATE"/>
    <property type="match status" value="1"/>
</dbReference>
<feature type="domain" description="Zinc finger CGNR" evidence="1">
    <location>
        <begin position="142"/>
        <end position="184"/>
    </location>
</feature>
<dbReference type="RefSeq" id="WP_282758919.1">
    <property type="nucleotide sequence ID" value="NZ_JASCTH010000005.1"/>
</dbReference>
<dbReference type="Proteomes" id="UP001241758">
    <property type="component" value="Unassembled WGS sequence"/>
</dbReference>
<gene>
    <name evidence="2" type="ORF">QLQ12_10255</name>
</gene>
<dbReference type="Pfam" id="PF11706">
    <property type="entry name" value="zf-CGNR"/>
    <property type="match status" value="1"/>
</dbReference>
<sequence length="187" mass="19132">MSSPLVPPPGTALVLDFVNTRADGGGAVERLGDAQALACWLQAAGLIEPHVVVTAADAASARELRDALVTVMLAHSGAGEGRGDALTAAESHLRRTASLHPLAAVITAEGAVLASDQAGVPGAFGSILAAVADAAATDRWGRLKACRNPPCHHGFFDRTRNASGAYCSPGCGSQVSMRALRRRRMTG</sequence>
<dbReference type="SUPFAM" id="SSF160904">
    <property type="entry name" value="Jann2411-like"/>
    <property type="match status" value="1"/>
</dbReference>
<accession>A0ABT6WGY2</accession>
<reference evidence="2 3" key="1">
    <citation type="submission" date="2023-05" db="EMBL/GenBank/DDBJ databases">
        <title>Actinoplanes sp. NEAU-A12 genome sequencing.</title>
        <authorList>
            <person name="Wang Z.-S."/>
        </authorList>
    </citation>
    <scope>NUCLEOTIDE SEQUENCE [LARGE SCALE GENOMIC DNA]</scope>
    <source>
        <strain evidence="2 3">NEAU-A12</strain>
    </source>
</reference>
<dbReference type="InterPro" id="IPR023286">
    <property type="entry name" value="ABATE_dom_sf"/>
</dbReference>
<dbReference type="InterPro" id="IPR010852">
    <property type="entry name" value="ABATE"/>
</dbReference>
<proteinExistence type="predicted"/>
<name>A0ABT6WGY2_9ACTN</name>
<dbReference type="InterPro" id="IPR021005">
    <property type="entry name" value="Znf_CGNR"/>
</dbReference>
<protein>
    <submittedName>
        <fullName evidence="2">CGNR zinc finger domain-containing protein</fullName>
    </submittedName>
</protein>
<dbReference type="EMBL" id="JASCTH010000005">
    <property type="protein sequence ID" value="MDI6098982.1"/>
    <property type="molecule type" value="Genomic_DNA"/>
</dbReference>
<comment type="caution">
    <text evidence="2">The sequence shown here is derived from an EMBL/GenBank/DDBJ whole genome shotgun (WGS) entry which is preliminary data.</text>
</comment>
<dbReference type="Gene3D" id="1.10.3300.10">
    <property type="entry name" value="Jann2411-like domain"/>
    <property type="match status" value="1"/>
</dbReference>
<organism evidence="2 3">
    <name type="scientific">Actinoplanes sandaracinus</name>
    <dbReference type="NCBI Taxonomy" id="3045177"/>
    <lineage>
        <taxon>Bacteria</taxon>
        <taxon>Bacillati</taxon>
        <taxon>Actinomycetota</taxon>
        <taxon>Actinomycetes</taxon>
        <taxon>Micromonosporales</taxon>
        <taxon>Micromonosporaceae</taxon>
        <taxon>Actinoplanes</taxon>
    </lineage>
</organism>
<evidence type="ECO:0000259" key="1">
    <source>
        <dbReference type="Pfam" id="PF11706"/>
    </source>
</evidence>
<evidence type="ECO:0000313" key="3">
    <source>
        <dbReference type="Proteomes" id="UP001241758"/>
    </source>
</evidence>
<dbReference type="PANTHER" id="PTHR35525">
    <property type="entry name" value="BLL6575 PROTEIN"/>
    <property type="match status" value="1"/>
</dbReference>
<dbReference type="PANTHER" id="PTHR35525:SF3">
    <property type="entry name" value="BLL6575 PROTEIN"/>
    <property type="match status" value="1"/>
</dbReference>